<dbReference type="InterPro" id="IPR006225">
    <property type="entry name" value="PsdUridine_synth_RluC/D"/>
</dbReference>
<dbReference type="InterPro" id="IPR050188">
    <property type="entry name" value="RluA_PseudoU_synthase"/>
</dbReference>
<evidence type="ECO:0000256" key="1">
    <source>
        <dbReference type="ARBA" id="ARBA00000073"/>
    </source>
</evidence>
<comment type="similarity">
    <text evidence="2 4">Belongs to the pseudouridine synthase RluA family.</text>
</comment>
<evidence type="ECO:0000256" key="4">
    <source>
        <dbReference type="RuleBase" id="RU362028"/>
    </source>
</evidence>
<dbReference type="InterPro" id="IPR006145">
    <property type="entry name" value="PsdUridine_synth_RsuA/RluA"/>
</dbReference>
<dbReference type="PROSITE" id="PS01129">
    <property type="entry name" value="PSI_RLU"/>
    <property type="match status" value="1"/>
</dbReference>
<dbReference type="CDD" id="cd02869">
    <property type="entry name" value="PseudoU_synth_RluA_like"/>
    <property type="match status" value="1"/>
</dbReference>
<proteinExistence type="inferred from homology"/>
<sequence>MQFSFTNDNDGSMVKALLHRHSVSRRLLAKIKFDGGKIYVNGLEQNAIFRMKIGDVVTITVPNEPDNEALIPTEIPLNILFEDAHYLVVAKPAGMPSITGSLHPTGAMSNAVKGYILRQHYENQTVHIITRLDRDTSGIMFFAKHRYAHALMSPESKYHETIEKRYFALVNDDGKLPDTDEINLPIGRRDDSIILRQVRLDGAAKEARTTYRTVKKVNKLALLDLTLHTGRTHQIRVHLSHLGYPLVGDELYGGNHDLMTRQALHCHYLEFHHPFTDKTVKIDLDLPDDMKQLIDTEKSF</sequence>
<comment type="catalytic activity">
    <reaction evidence="1 4">
        <text>a uridine in RNA = a pseudouridine in RNA</text>
        <dbReference type="Rhea" id="RHEA:48348"/>
        <dbReference type="Rhea" id="RHEA-COMP:12068"/>
        <dbReference type="Rhea" id="RHEA-COMP:12069"/>
        <dbReference type="ChEBI" id="CHEBI:65314"/>
        <dbReference type="ChEBI" id="CHEBI:65315"/>
    </reaction>
</comment>
<comment type="function">
    <text evidence="4">Responsible for synthesis of pseudouridine from uracil.</text>
</comment>
<evidence type="ECO:0000313" key="6">
    <source>
        <dbReference type="EMBL" id="MFC4651357.1"/>
    </source>
</evidence>
<reference evidence="7" key="1">
    <citation type="journal article" date="2019" name="Int. J. Syst. Evol. Microbiol.">
        <title>The Global Catalogue of Microorganisms (GCM) 10K type strain sequencing project: providing services to taxonomists for standard genome sequencing and annotation.</title>
        <authorList>
            <consortium name="The Broad Institute Genomics Platform"/>
            <consortium name="The Broad Institute Genome Sequencing Center for Infectious Disease"/>
            <person name="Wu L."/>
            <person name="Ma J."/>
        </authorList>
    </citation>
    <scope>NUCLEOTIDE SEQUENCE [LARGE SCALE GENOMIC DNA]</scope>
    <source>
        <strain evidence="7">CCUG 63287</strain>
    </source>
</reference>
<keyword evidence="3" id="KW-0694">RNA-binding</keyword>
<dbReference type="EMBL" id="JBHSGD010000001">
    <property type="protein sequence ID" value="MFC4651357.1"/>
    <property type="molecule type" value="Genomic_DNA"/>
</dbReference>
<dbReference type="NCBIfam" id="TIGR00005">
    <property type="entry name" value="rluA_subfam"/>
    <property type="match status" value="1"/>
</dbReference>
<evidence type="ECO:0000313" key="7">
    <source>
        <dbReference type="Proteomes" id="UP001595987"/>
    </source>
</evidence>
<dbReference type="Gene3D" id="3.30.2350.10">
    <property type="entry name" value="Pseudouridine synthase"/>
    <property type="match status" value="1"/>
</dbReference>
<dbReference type="RefSeq" id="WP_213534581.1">
    <property type="nucleotide sequence ID" value="NZ_BOVQ01000003.1"/>
</dbReference>
<dbReference type="PROSITE" id="PS50889">
    <property type="entry name" value="S4"/>
    <property type="match status" value="1"/>
</dbReference>
<evidence type="ECO:0000256" key="2">
    <source>
        <dbReference type="ARBA" id="ARBA00010876"/>
    </source>
</evidence>
<feature type="domain" description="Pseudouridine synthase RsuA/RluA-like" evidence="5">
    <location>
        <begin position="85"/>
        <end position="241"/>
    </location>
</feature>
<dbReference type="PANTHER" id="PTHR21600:SF35">
    <property type="entry name" value="PSEUDOURIDINE SYNTHASE"/>
    <property type="match status" value="1"/>
</dbReference>
<evidence type="ECO:0000256" key="3">
    <source>
        <dbReference type="PROSITE-ProRule" id="PRU00182"/>
    </source>
</evidence>
<keyword evidence="4 6" id="KW-0413">Isomerase</keyword>
<dbReference type="InterPro" id="IPR006224">
    <property type="entry name" value="PsdUridine_synth_RluA-like_CS"/>
</dbReference>
<name>A0ABV9JA58_9LACT</name>
<dbReference type="EC" id="5.4.99.-" evidence="4"/>
<accession>A0ABV9JA58</accession>
<comment type="caution">
    <text evidence="6">The sequence shown here is derived from an EMBL/GenBank/DDBJ whole genome shotgun (WGS) entry which is preliminary data.</text>
</comment>
<dbReference type="Proteomes" id="UP001595987">
    <property type="component" value="Unassembled WGS sequence"/>
</dbReference>
<dbReference type="InterPro" id="IPR020103">
    <property type="entry name" value="PsdUridine_synth_cat_dom_sf"/>
</dbReference>
<dbReference type="GO" id="GO:0016853">
    <property type="term" value="F:isomerase activity"/>
    <property type="evidence" value="ECO:0007669"/>
    <property type="project" value="UniProtKB-KW"/>
</dbReference>
<evidence type="ECO:0000259" key="5">
    <source>
        <dbReference type="Pfam" id="PF00849"/>
    </source>
</evidence>
<dbReference type="PANTHER" id="PTHR21600">
    <property type="entry name" value="MITOCHONDRIAL RNA PSEUDOURIDINE SYNTHASE"/>
    <property type="match status" value="1"/>
</dbReference>
<dbReference type="Pfam" id="PF00849">
    <property type="entry name" value="PseudoU_synth_2"/>
    <property type="match status" value="1"/>
</dbReference>
<dbReference type="SUPFAM" id="SSF55120">
    <property type="entry name" value="Pseudouridine synthase"/>
    <property type="match status" value="1"/>
</dbReference>
<keyword evidence="7" id="KW-1185">Reference proteome</keyword>
<protein>
    <recommendedName>
        <fullName evidence="4">Pseudouridine synthase</fullName>
        <ecNumber evidence="4">5.4.99.-</ecNumber>
    </recommendedName>
</protein>
<gene>
    <name evidence="6" type="ORF">ACFO26_00340</name>
</gene>
<organism evidence="6 7">
    <name type="scientific">Lactococcus nasutitermitis</name>
    <dbReference type="NCBI Taxonomy" id="1652957"/>
    <lineage>
        <taxon>Bacteria</taxon>
        <taxon>Bacillati</taxon>
        <taxon>Bacillota</taxon>
        <taxon>Bacilli</taxon>
        <taxon>Lactobacillales</taxon>
        <taxon>Streptococcaceae</taxon>
        <taxon>Lactococcus</taxon>
    </lineage>
</organism>